<feature type="domain" description="Polysaccharide pyruvyl transferase" evidence="1">
    <location>
        <begin position="15"/>
        <end position="310"/>
    </location>
</feature>
<reference evidence="2 3" key="1">
    <citation type="submission" date="2018-10" db="EMBL/GenBank/DDBJ databases">
        <title>Draft genome sequence of Bacillus salarius IM0101, isolated from a hypersaline soil in Inner Mongolia, China.</title>
        <authorList>
            <person name="Yamprayoonswat W."/>
            <person name="Boonvisut S."/>
            <person name="Jumpathong W."/>
            <person name="Sittihan S."/>
            <person name="Ruangsuj P."/>
            <person name="Wanthongcharoen S."/>
            <person name="Thongpramul N."/>
            <person name="Pimmason S."/>
            <person name="Yu B."/>
            <person name="Yasawong M."/>
        </authorList>
    </citation>
    <scope>NUCLEOTIDE SEQUENCE [LARGE SCALE GENOMIC DNA]</scope>
    <source>
        <strain evidence="2 3">IM0101</strain>
    </source>
</reference>
<dbReference type="EMBL" id="RBVX01000001">
    <property type="protein sequence ID" value="RSL35148.1"/>
    <property type="molecule type" value="Genomic_DNA"/>
</dbReference>
<keyword evidence="2" id="KW-0808">Transferase</keyword>
<name>A0A428N9U1_9BACI</name>
<dbReference type="Proteomes" id="UP000275076">
    <property type="component" value="Unassembled WGS sequence"/>
</dbReference>
<dbReference type="PANTHER" id="PTHR36836:SF1">
    <property type="entry name" value="COLANIC ACID BIOSYNTHESIS PROTEIN WCAK"/>
    <property type="match status" value="1"/>
</dbReference>
<keyword evidence="3" id="KW-1185">Reference proteome</keyword>
<dbReference type="PANTHER" id="PTHR36836">
    <property type="entry name" value="COLANIC ACID BIOSYNTHESIS PROTEIN WCAK"/>
    <property type="match status" value="1"/>
</dbReference>
<dbReference type="RefSeq" id="WP_125553498.1">
    <property type="nucleotide sequence ID" value="NZ_RBVX01000001.1"/>
</dbReference>
<comment type="caution">
    <text evidence="2">The sequence shown here is derived from an EMBL/GenBank/DDBJ whole genome shotgun (WGS) entry which is preliminary data.</text>
</comment>
<dbReference type="InterPro" id="IPR007345">
    <property type="entry name" value="Polysacch_pyruvyl_Trfase"/>
</dbReference>
<evidence type="ECO:0000313" key="2">
    <source>
        <dbReference type="EMBL" id="RSL35148.1"/>
    </source>
</evidence>
<proteinExistence type="predicted"/>
<evidence type="ECO:0000313" key="3">
    <source>
        <dbReference type="Proteomes" id="UP000275076"/>
    </source>
</evidence>
<organism evidence="2 3">
    <name type="scientific">Salibacterium salarium</name>
    <dbReference type="NCBI Taxonomy" id="284579"/>
    <lineage>
        <taxon>Bacteria</taxon>
        <taxon>Bacillati</taxon>
        <taxon>Bacillota</taxon>
        <taxon>Bacilli</taxon>
        <taxon>Bacillales</taxon>
        <taxon>Bacillaceae</taxon>
    </lineage>
</organism>
<gene>
    <name evidence="2" type="ORF">D7Z54_00815</name>
</gene>
<protein>
    <submittedName>
        <fullName evidence="2">Polysaccharide pyruvyl transferase</fullName>
    </submittedName>
</protein>
<accession>A0A428N9U1</accession>
<evidence type="ECO:0000259" key="1">
    <source>
        <dbReference type="Pfam" id="PF04230"/>
    </source>
</evidence>
<dbReference type="GO" id="GO:0016740">
    <property type="term" value="F:transferase activity"/>
    <property type="evidence" value="ECO:0007669"/>
    <property type="project" value="UniProtKB-KW"/>
</dbReference>
<dbReference type="Pfam" id="PF04230">
    <property type="entry name" value="PS_pyruv_trans"/>
    <property type="match status" value="1"/>
</dbReference>
<dbReference type="OrthoDB" id="3199616at2"/>
<sequence length="379" mass="41967">MKVGIIGNYGHNNNGDEAILAGLIHQLITVSKVEKENIVVFSNNPSNTKERHGVSSYPLLYKEATVLKSGWKTIRESRKIMKHLDVLVVGGGGLLMDMYKRDAPLYSVLGLTGKFSGCRVAVHGVGAGPITTKTGTFFIKQLIRASSSVAVRDEKSKKLLQSIGVQKDINVIYDPAFSVPVQQPHQRSEQIRNVGVTAVPYFSNYYWPEPNPAKYEAYLQGMAQSLDELIETHNVNVTFFSTKYPEDVQVTKDIAASMKYHERLNILEENLTPEDIIEVAAAQDLVIGTRLHSLILSVNAQTPVIGIEYHQKVKDFMSEINKESYSVAIDNVTDIPAVFEKAVEDWGNLQEETESVSDSLKQSAAEGMNLLLAERTILG</sequence>
<dbReference type="AlphaFoldDB" id="A0A428N9U1"/>